<dbReference type="AlphaFoldDB" id="F0RHR8"/>
<proteinExistence type="predicted"/>
<protein>
    <submittedName>
        <fullName evidence="1">Uncharacterized protein</fullName>
    </submittedName>
</protein>
<dbReference type="EMBL" id="CP002534">
    <property type="protein sequence ID" value="ADY28177.1"/>
    <property type="molecule type" value="Genomic_DNA"/>
</dbReference>
<dbReference type="Proteomes" id="UP000007487">
    <property type="component" value="Chromosome"/>
</dbReference>
<organism evidence="1 2">
    <name type="scientific">Cellulophaga lytica (strain ATCC 23178 / DSM 7489 / JCM 8516 / NBRC 14961 / NCIMB 1423 / VKM B-1433 / Cy l20)</name>
    <dbReference type="NCBI Taxonomy" id="867900"/>
    <lineage>
        <taxon>Bacteria</taxon>
        <taxon>Pseudomonadati</taxon>
        <taxon>Bacteroidota</taxon>
        <taxon>Flavobacteriia</taxon>
        <taxon>Flavobacteriales</taxon>
        <taxon>Flavobacteriaceae</taxon>
        <taxon>Cellulophaga</taxon>
    </lineage>
</organism>
<dbReference type="HOGENOM" id="CLU_3150872_0_0_10"/>
<dbReference type="STRING" id="867900.Celly_0342"/>
<gene>
    <name evidence="1" type="ordered locus">Celly_0342</name>
</gene>
<accession>F0RHR8</accession>
<dbReference type="KEGG" id="cly:Celly_0342"/>
<evidence type="ECO:0000313" key="1">
    <source>
        <dbReference type="EMBL" id="ADY28177.1"/>
    </source>
</evidence>
<keyword evidence="2" id="KW-1185">Reference proteome</keyword>
<sequence>MTGYYSKKYCYLRVLLNKKRFFMKYYMDLEIHKPPITAKIPIEILNKV</sequence>
<name>F0RHR8_CELLC</name>
<reference evidence="1 2" key="1">
    <citation type="journal article" date="2011" name="Stand. Genomic Sci.">
        <title>Complete genome sequence of Cellulophaga lytica type strain (LIM- 21).</title>
        <authorList>
            <person name="Pati A."/>
            <person name="Abt B."/>
            <person name="Teshima H."/>
            <person name="Nolan M."/>
            <person name="Lapidus A."/>
            <person name="Lucas S."/>
            <person name="Hammon N."/>
            <person name="Deshpande S."/>
            <person name="Cheng J.F."/>
            <person name="Tapia R."/>
            <person name="Han C."/>
            <person name="Goodwin L."/>
            <person name="Pitluck S."/>
            <person name="Liolios K."/>
            <person name="Pagani I."/>
            <person name="Mavromatis K."/>
            <person name="Ovchinikova G."/>
            <person name="Chen A."/>
            <person name="Palaniappan K."/>
            <person name="Land M."/>
            <person name="Hauser L."/>
            <person name="Jeffries C.D."/>
            <person name="Detter J.C."/>
            <person name="Brambilla E.M."/>
            <person name="Kannan K.P."/>
            <person name="Rohde M."/>
            <person name="Spring S."/>
            <person name="Goker M."/>
            <person name="Woyke T."/>
            <person name="Bristow J."/>
            <person name="Eisen J.A."/>
            <person name="Markowitz V."/>
            <person name="Hugenholtz P."/>
            <person name="Kyrpides N.C."/>
            <person name="Klenk H.P."/>
            <person name="Ivanova N."/>
        </authorList>
    </citation>
    <scope>NUCLEOTIDE SEQUENCE [LARGE SCALE GENOMIC DNA]</scope>
    <source>
        <strain evidence="2">ATCC 23178 / DSM 7489 / JCM 8516 / NBRC 14961 / NCIMB 1423 / VKM B-1433 / Cy l20</strain>
    </source>
</reference>
<evidence type="ECO:0000313" key="2">
    <source>
        <dbReference type="Proteomes" id="UP000007487"/>
    </source>
</evidence>